<gene>
    <name evidence="2" type="ORF">GOAMR_24_00500</name>
</gene>
<name>G7GMV1_9ACTN</name>
<dbReference type="STRING" id="1075090.GOAMR_24_00500"/>
<evidence type="ECO:0000313" key="3">
    <source>
        <dbReference type="Proteomes" id="UP000006023"/>
    </source>
</evidence>
<comment type="caution">
    <text evidence="2">The sequence shown here is derived from an EMBL/GenBank/DDBJ whole genome shotgun (WGS) entry which is preliminary data.</text>
</comment>
<keyword evidence="3" id="KW-1185">Reference proteome</keyword>
<reference evidence="2 3" key="1">
    <citation type="submission" date="2011-11" db="EMBL/GenBank/DDBJ databases">
        <title>Whole genome shotgun sequence of Gordonia amarae NBRC 15530.</title>
        <authorList>
            <person name="Takarada H."/>
            <person name="Hosoyama A."/>
            <person name="Tsuchikane K."/>
            <person name="Katsumata H."/>
            <person name="Yamazaki S."/>
            <person name="Fujita N."/>
        </authorList>
    </citation>
    <scope>NUCLEOTIDE SEQUENCE [LARGE SCALE GENOMIC DNA]</scope>
    <source>
        <strain evidence="2 3">NBRC 15530</strain>
    </source>
</reference>
<evidence type="ECO:0000256" key="1">
    <source>
        <dbReference type="SAM" id="MobiDB-lite"/>
    </source>
</evidence>
<dbReference type="AlphaFoldDB" id="G7GMV1"/>
<sequence length="60" mass="6762">MRHSKDTETAHDTQRAYQFWDSESGPPLLTTVTSPHRHTISSNTAPHPIPARRNNRSATP</sequence>
<feature type="region of interest" description="Disordered" evidence="1">
    <location>
        <begin position="1"/>
        <end position="60"/>
    </location>
</feature>
<proteinExistence type="predicted"/>
<accession>G7GMV1</accession>
<feature type="compositionally biased region" description="Basic and acidic residues" evidence="1">
    <location>
        <begin position="1"/>
        <end position="14"/>
    </location>
</feature>
<evidence type="ECO:0000313" key="2">
    <source>
        <dbReference type="EMBL" id="GAB04926.1"/>
    </source>
</evidence>
<protein>
    <submittedName>
        <fullName evidence="2">Uncharacterized protein</fullName>
    </submittedName>
</protein>
<dbReference type="Proteomes" id="UP000006023">
    <property type="component" value="Unassembled WGS sequence"/>
</dbReference>
<feature type="compositionally biased region" description="Polar residues" evidence="1">
    <location>
        <begin position="30"/>
        <end position="45"/>
    </location>
</feature>
<organism evidence="2 3">
    <name type="scientific">Gordonia amarae NBRC 15530</name>
    <dbReference type="NCBI Taxonomy" id="1075090"/>
    <lineage>
        <taxon>Bacteria</taxon>
        <taxon>Bacillati</taxon>
        <taxon>Actinomycetota</taxon>
        <taxon>Actinomycetes</taxon>
        <taxon>Mycobacteriales</taxon>
        <taxon>Gordoniaceae</taxon>
        <taxon>Gordonia</taxon>
    </lineage>
</organism>
<dbReference type="EMBL" id="BAED01000024">
    <property type="protein sequence ID" value="GAB04926.1"/>
    <property type="molecule type" value="Genomic_DNA"/>
</dbReference>